<feature type="domain" description="Rhodopsin" evidence="2">
    <location>
        <begin position="28"/>
        <end position="216"/>
    </location>
</feature>
<evidence type="ECO:0000313" key="3">
    <source>
        <dbReference type="EMBL" id="TGJ81603.1"/>
    </source>
</evidence>
<feature type="transmembrane region" description="Helical" evidence="1">
    <location>
        <begin position="56"/>
        <end position="72"/>
    </location>
</feature>
<protein>
    <recommendedName>
        <fullName evidence="2">Rhodopsin domain-containing protein</fullName>
    </recommendedName>
</protein>
<keyword evidence="4" id="KW-1185">Reference proteome</keyword>
<proteinExistence type="predicted"/>
<dbReference type="STRING" id="37992.A0A4Z0YT26"/>
<name>A0A4Z0YT26_9PEZI</name>
<dbReference type="AlphaFoldDB" id="A0A4Z0YT26"/>
<evidence type="ECO:0000256" key="1">
    <source>
        <dbReference type="SAM" id="Phobius"/>
    </source>
</evidence>
<feature type="transmembrane region" description="Helical" evidence="1">
    <location>
        <begin position="84"/>
        <end position="107"/>
    </location>
</feature>
<organism evidence="3 4">
    <name type="scientific">Xylaria hypoxylon</name>
    <dbReference type="NCBI Taxonomy" id="37992"/>
    <lineage>
        <taxon>Eukaryota</taxon>
        <taxon>Fungi</taxon>
        <taxon>Dikarya</taxon>
        <taxon>Ascomycota</taxon>
        <taxon>Pezizomycotina</taxon>
        <taxon>Sordariomycetes</taxon>
        <taxon>Xylariomycetidae</taxon>
        <taxon>Xylariales</taxon>
        <taxon>Xylariaceae</taxon>
        <taxon>Xylaria</taxon>
    </lineage>
</organism>
<dbReference type="OrthoDB" id="444631at2759"/>
<dbReference type="InterPro" id="IPR049326">
    <property type="entry name" value="Rhodopsin_dom_fungi"/>
</dbReference>
<evidence type="ECO:0000259" key="2">
    <source>
        <dbReference type="Pfam" id="PF20684"/>
    </source>
</evidence>
<reference evidence="3 4" key="1">
    <citation type="submission" date="2019-03" db="EMBL/GenBank/DDBJ databases">
        <title>Draft genome sequence of Xylaria hypoxylon DSM 108379, a ubiquitous saprotrophic-parasitic fungi on hardwood.</title>
        <authorList>
            <person name="Buettner E."/>
            <person name="Leonhardt S."/>
            <person name="Gebauer A.M."/>
            <person name="Liers C."/>
            <person name="Hofrichter M."/>
            <person name="Kellner H."/>
        </authorList>
    </citation>
    <scope>NUCLEOTIDE SEQUENCE [LARGE SCALE GENOMIC DNA]</scope>
    <source>
        <strain evidence="3 4">DSM 108379</strain>
    </source>
</reference>
<dbReference type="EMBL" id="SKBN01000160">
    <property type="protein sequence ID" value="TGJ81603.1"/>
    <property type="molecule type" value="Genomic_DNA"/>
</dbReference>
<comment type="caution">
    <text evidence="3">The sequence shown here is derived from an EMBL/GenBank/DDBJ whole genome shotgun (WGS) entry which is preliminary data.</text>
</comment>
<gene>
    <name evidence="3" type="ORF">E0Z10_g7142</name>
</gene>
<accession>A0A4Z0YT26</accession>
<feature type="transmembrane region" description="Helical" evidence="1">
    <location>
        <begin position="119"/>
        <end position="139"/>
    </location>
</feature>
<dbReference type="Proteomes" id="UP000297716">
    <property type="component" value="Unassembled WGS sequence"/>
</dbReference>
<keyword evidence="1" id="KW-1133">Transmembrane helix</keyword>
<evidence type="ECO:0000313" key="4">
    <source>
        <dbReference type="Proteomes" id="UP000297716"/>
    </source>
</evidence>
<keyword evidence="1" id="KW-0812">Transmembrane</keyword>
<sequence length="344" mass="38797">MSTPAQLMPPLEVSQSTFNVTIWVFVAVSGDDGLVIFPWILSLVTAALWQVTAKDMYYVFDVQSGLAVYYLTEYLKSLRDWLTTSFVAELFFYTSLLSIKLSFLFFFRRLGSGINHFRYIWWPVLVITVGSYLGAVGNINYKCLIGTIKQTTGVCQTEHELSFTAGTLKANAALDIITDLMSRFLSFQFHSELSMTDFVSLPLVMLLPTILLFTSSPRGSNKPQFNVSETYLRMMSRIRSSRKRQQAENETGWLDLTAVSQDDTNKFNSHSGTIVAGDDHNLDPDPEAGYESMVFHVNNPRGPILDPRGPGLTPAVRTRISTLTQNTFTGPENRIVERFEFEIK</sequence>
<keyword evidence="1" id="KW-0472">Membrane</keyword>
<feature type="transmembrane region" description="Helical" evidence="1">
    <location>
        <begin position="20"/>
        <end position="49"/>
    </location>
</feature>
<dbReference type="Pfam" id="PF20684">
    <property type="entry name" value="Fung_rhodopsin"/>
    <property type="match status" value="1"/>
</dbReference>